<gene>
    <name evidence="1" type="ORF">HNR26_002348</name>
</gene>
<evidence type="ECO:0000313" key="1">
    <source>
        <dbReference type="EMBL" id="MBB5276296.1"/>
    </source>
</evidence>
<sequence>MTRIVLPNGDRFVPQEWHDTTISTIPRHNDALATCRSCGAVRLVPEKLVRTPTNNMLRISELALRLRCSTCGAKNADLQFGYLAGDPPPL</sequence>
<proteinExistence type="predicted"/>
<dbReference type="AlphaFoldDB" id="A0A7W8MCI4"/>
<evidence type="ECO:0000313" key="2">
    <source>
        <dbReference type="Proteomes" id="UP000550895"/>
    </source>
</evidence>
<dbReference type="Proteomes" id="UP000550895">
    <property type="component" value="Unassembled WGS sequence"/>
</dbReference>
<keyword evidence="2" id="KW-1185">Reference proteome</keyword>
<reference evidence="1 2" key="1">
    <citation type="submission" date="2020-08" db="EMBL/GenBank/DDBJ databases">
        <title>Genomic Encyclopedia of Type Strains, Phase IV (KMG-IV): sequencing the most valuable type-strain genomes for metagenomic binning, comparative biology and taxonomic classification.</title>
        <authorList>
            <person name="Goeker M."/>
        </authorList>
    </citation>
    <scope>NUCLEOTIDE SEQUENCE [LARGE SCALE GENOMIC DNA]</scope>
    <source>
        <strain evidence="1 2">DSM 26376</strain>
    </source>
</reference>
<dbReference type="EMBL" id="JACHGA010000004">
    <property type="protein sequence ID" value="MBB5276296.1"/>
    <property type="molecule type" value="Genomic_DNA"/>
</dbReference>
<comment type="caution">
    <text evidence="1">The sequence shown here is derived from an EMBL/GenBank/DDBJ whole genome shotgun (WGS) entry which is preliminary data.</text>
</comment>
<protein>
    <submittedName>
        <fullName evidence="1">Putative Zn finger protein</fullName>
    </submittedName>
</protein>
<organism evidence="1 2">
    <name type="scientific">Rhizobium rosettiformans</name>
    <dbReference type="NCBI Taxonomy" id="1368430"/>
    <lineage>
        <taxon>Bacteria</taxon>
        <taxon>Pseudomonadati</taxon>
        <taxon>Pseudomonadota</taxon>
        <taxon>Alphaproteobacteria</taxon>
        <taxon>Hyphomicrobiales</taxon>
        <taxon>Rhizobiaceae</taxon>
        <taxon>Rhizobium/Agrobacterium group</taxon>
        <taxon>Rhizobium</taxon>
    </lineage>
</organism>
<name>A0A7W8MCI4_9HYPH</name>
<accession>A0A7W8MCI4</accession>
<dbReference type="RefSeq" id="WP_377344282.1">
    <property type="nucleotide sequence ID" value="NZ_JBHRVS010000001.1"/>
</dbReference>